<dbReference type="OrthoDB" id="9814048at2"/>
<proteinExistence type="predicted"/>
<dbReference type="Proteomes" id="UP000055060">
    <property type="component" value="Unassembled WGS sequence"/>
</dbReference>
<organism evidence="2">
    <name type="scientific">Longilinea arvoryzae</name>
    <dbReference type="NCBI Taxonomy" id="360412"/>
    <lineage>
        <taxon>Bacteria</taxon>
        <taxon>Bacillati</taxon>
        <taxon>Chloroflexota</taxon>
        <taxon>Anaerolineae</taxon>
        <taxon>Anaerolineales</taxon>
        <taxon>Anaerolineaceae</taxon>
        <taxon>Longilinea</taxon>
    </lineage>
</organism>
<name>A0A0S7BFB5_9CHLR</name>
<feature type="transmembrane region" description="Helical" evidence="1">
    <location>
        <begin position="48"/>
        <end position="67"/>
    </location>
</feature>
<evidence type="ECO:0000313" key="3">
    <source>
        <dbReference type="Proteomes" id="UP000055060"/>
    </source>
</evidence>
<sequence length="136" mass="14569">MVTYLIVSILSGILFGVLDGVINANPLARRLFEVYQPIARTSLNPRIGVGIDLVYGFVMAGLFLLLYNSLPGATGLVKGISFAGLAWFFRGIMSAASQWVMFKVPLKTLLYSLAAGLAEMLVLGVLYGLTLKPAIG</sequence>
<reference evidence="2" key="1">
    <citation type="submission" date="2015-07" db="EMBL/GenBank/DDBJ databases">
        <title>Draft Genome Sequences of Anaerolinea thermolimosa IMO-1, Bellilinea caldifistulae GOMI-1, Leptolinea tardivitalis YMTK-2, Levilinea saccharolytica KIBI-1,Longilinea arvoryzae KOME-1, Previously Described as Members of the Anaerolineaceae (Chloroflexi).</title>
        <authorList>
            <person name="Sekiguchi Y."/>
            <person name="Ohashi A."/>
            <person name="Matsuura N."/>
            <person name="Tourlousse M.D."/>
        </authorList>
    </citation>
    <scope>NUCLEOTIDE SEQUENCE [LARGE SCALE GENOMIC DNA]</scope>
    <source>
        <strain evidence="2">KOME-1</strain>
    </source>
</reference>
<accession>A0A0S7BFB5</accession>
<feature type="transmembrane region" description="Helical" evidence="1">
    <location>
        <begin position="108"/>
        <end position="129"/>
    </location>
</feature>
<dbReference type="AlphaFoldDB" id="A0A0S7BFB5"/>
<keyword evidence="1" id="KW-0472">Membrane</keyword>
<protein>
    <submittedName>
        <fullName evidence="2">Uncharacterized protein</fullName>
    </submittedName>
</protein>
<evidence type="ECO:0000313" key="2">
    <source>
        <dbReference type="EMBL" id="GAP12722.1"/>
    </source>
</evidence>
<keyword evidence="1" id="KW-0812">Transmembrane</keyword>
<dbReference type="STRING" id="360412.LARV_00458"/>
<keyword evidence="3" id="KW-1185">Reference proteome</keyword>
<gene>
    <name evidence="2" type="ORF">LARV_00458</name>
</gene>
<dbReference type="EMBL" id="DF967972">
    <property type="protein sequence ID" value="GAP12722.1"/>
    <property type="molecule type" value="Genomic_DNA"/>
</dbReference>
<evidence type="ECO:0000256" key="1">
    <source>
        <dbReference type="SAM" id="Phobius"/>
    </source>
</evidence>
<dbReference type="RefSeq" id="WP_075072128.1">
    <property type="nucleotide sequence ID" value="NZ_DF967972.1"/>
</dbReference>
<keyword evidence="1" id="KW-1133">Transmembrane helix</keyword>
<feature type="transmembrane region" description="Helical" evidence="1">
    <location>
        <begin position="79"/>
        <end position="102"/>
    </location>
</feature>